<dbReference type="PROSITE" id="PS51257">
    <property type="entry name" value="PROKAR_LIPOPROTEIN"/>
    <property type="match status" value="1"/>
</dbReference>
<dbReference type="InterPro" id="IPR032710">
    <property type="entry name" value="NTF2-like_dom_sf"/>
</dbReference>
<proteinExistence type="predicted"/>
<protein>
    <recommendedName>
        <fullName evidence="2">DUF4431 domain-containing protein</fullName>
    </recommendedName>
</protein>
<dbReference type="OrthoDB" id="82376at2"/>
<feature type="domain" description="DUF4431" evidence="2">
    <location>
        <begin position="253"/>
        <end position="300"/>
    </location>
</feature>
<keyword evidence="4" id="KW-1185">Reference proteome</keyword>
<dbReference type="Proteomes" id="UP000322617">
    <property type="component" value="Chromosome"/>
</dbReference>
<evidence type="ECO:0000313" key="4">
    <source>
        <dbReference type="Proteomes" id="UP000322617"/>
    </source>
</evidence>
<dbReference type="EMBL" id="AP019827">
    <property type="protein sequence ID" value="BBM40903.1"/>
    <property type="molecule type" value="Genomic_DNA"/>
</dbReference>
<gene>
    <name evidence="3" type="ORF">JCM16776_1123</name>
</gene>
<dbReference type="Pfam" id="PF14485">
    <property type="entry name" value="DUF4431"/>
    <property type="match status" value="1"/>
</dbReference>
<dbReference type="InterPro" id="IPR027826">
    <property type="entry name" value="DUF4431"/>
</dbReference>
<dbReference type="SUPFAM" id="SSF54427">
    <property type="entry name" value="NTF2-like"/>
    <property type="match status" value="1"/>
</dbReference>
<dbReference type="KEGG" id="lsz:JCM16776_1123"/>
<name>A0A510JTL9_9FUSO</name>
<evidence type="ECO:0000313" key="3">
    <source>
        <dbReference type="EMBL" id="BBM40903.1"/>
    </source>
</evidence>
<sequence>MKKIIFFIIFLLLLSCGKNEDVANSDNLANSNKFSNNNENIKKTNNEKSTANNEKSTEEEIKNMVTIWNTASSNADFNTLERILGDKIDYYQSLVSRNYYIADQKRFFQKNPVYSQRIVGDIIVTRLSDNKMLAKFVKEVSTKRETKEYPSYLTFENVNGSWKLVVESDAVSDANIARIRQKKNNGQEKEQRRQPVIITPNKSQYYYSSSITLVGTLIHRKYQTTEIFLLRLSTPITVIGDAEDSPTETNVQEIQLMGNATLSLFNKDVLGKRVQITGELFHSHTGHHYTQVLILASNINFLN</sequence>
<reference evidence="3 4" key="1">
    <citation type="submission" date="2019-07" db="EMBL/GenBank/DDBJ databases">
        <title>Complete Genome Sequence of Leptotrichia shahii Strain JCM 16776.</title>
        <authorList>
            <person name="Watanabe S."/>
            <person name="Cui L."/>
        </authorList>
    </citation>
    <scope>NUCLEOTIDE SEQUENCE [LARGE SCALE GENOMIC DNA]</scope>
    <source>
        <strain evidence="3 4">JCM16776</strain>
    </source>
</reference>
<dbReference type="RefSeq" id="WP_018449903.1">
    <property type="nucleotide sequence ID" value="NZ_AP019827.1"/>
</dbReference>
<evidence type="ECO:0000256" key="1">
    <source>
        <dbReference type="SAM" id="MobiDB-lite"/>
    </source>
</evidence>
<organism evidence="3 4">
    <name type="scientific">Leptotrichia shahii</name>
    <dbReference type="NCBI Taxonomy" id="157691"/>
    <lineage>
        <taxon>Bacteria</taxon>
        <taxon>Fusobacteriati</taxon>
        <taxon>Fusobacteriota</taxon>
        <taxon>Fusobacteriia</taxon>
        <taxon>Fusobacteriales</taxon>
        <taxon>Leptotrichiaceae</taxon>
        <taxon>Leptotrichia</taxon>
    </lineage>
</organism>
<accession>A0A510JTL9</accession>
<dbReference type="AlphaFoldDB" id="A0A510JTL9"/>
<evidence type="ECO:0000259" key="2">
    <source>
        <dbReference type="Pfam" id="PF14485"/>
    </source>
</evidence>
<feature type="region of interest" description="Disordered" evidence="1">
    <location>
        <begin position="33"/>
        <end position="56"/>
    </location>
</feature>